<accession>A0AA89BPX9</accession>
<keyword evidence="2" id="KW-0732">Signal</keyword>
<organism evidence="3 4">
    <name type="scientific">Pinctada imbricata</name>
    <name type="common">Atlantic pearl-oyster</name>
    <name type="synonym">Pinctada martensii</name>
    <dbReference type="NCBI Taxonomy" id="66713"/>
    <lineage>
        <taxon>Eukaryota</taxon>
        <taxon>Metazoa</taxon>
        <taxon>Spiralia</taxon>
        <taxon>Lophotrochozoa</taxon>
        <taxon>Mollusca</taxon>
        <taxon>Bivalvia</taxon>
        <taxon>Autobranchia</taxon>
        <taxon>Pteriomorphia</taxon>
        <taxon>Pterioida</taxon>
        <taxon>Pterioidea</taxon>
        <taxon>Pteriidae</taxon>
        <taxon>Pinctada</taxon>
    </lineage>
</organism>
<feature type="signal peptide" evidence="2">
    <location>
        <begin position="1"/>
        <end position="19"/>
    </location>
</feature>
<reference evidence="3" key="1">
    <citation type="submission" date="2019-08" db="EMBL/GenBank/DDBJ databases">
        <title>The improved chromosome-level genome for the pearl oyster Pinctada fucata martensii using PacBio sequencing and Hi-C.</title>
        <authorList>
            <person name="Zheng Z."/>
        </authorList>
    </citation>
    <scope>NUCLEOTIDE SEQUENCE</scope>
    <source>
        <strain evidence="3">ZZ-2019</strain>
        <tissue evidence="3">Adductor muscle</tissue>
    </source>
</reference>
<gene>
    <name evidence="3" type="ORF">FSP39_016378</name>
</gene>
<dbReference type="EMBL" id="VSWD01000010">
    <property type="protein sequence ID" value="KAK3091000.1"/>
    <property type="molecule type" value="Genomic_DNA"/>
</dbReference>
<evidence type="ECO:0000313" key="3">
    <source>
        <dbReference type="EMBL" id="KAK3091000.1"/>
    </source>
</evidence>
<evidence type="ECO:0000256" key="1">
    <source>
        <dbReference type="SAM" id="MobiDB-lite"/>
    </source>
</evidence>
<name>A0AA89BPX9_PINIB</name>
<sequence>MSTLLFLFIFQCLALVSHGQMFDDQTSAPFEPEEQFLDIFPLTKDNFTESVLKNKDPWIILFHSGTLARTWKTMAVNVRGVVWCGMIDIREEEELLKSMKYTPNHDPESRVYPHGPISIKKKEMDEVSTPVPYKALSNRFSKYFNFGRMMQPTLEDYKVMGMQDYFLETPLLLVLVAEYLEDPHKNPDVSTMNMGFSAIQFNERKHGGMNYPNVLKFLFAINYKYRYRLPGDNQSDVKVVAEMEDIIEIEQKRFDVRGYSKNVSGNTSTKESNGIKFKATATPVSASHTTKEEL</sequence>
<feature type="compositionally biased region" description="Polar residues" evidence="1">
    <location>
        <begin position="261"/>
        <end position="272"/>
    </location>
</feature>
<dbReference type="Proteomes" id="UP001186944">
    <property type="component" value="Unassembled WGS sequence"/>
</dbReference>
<evidence type="ECO:0000313" key="4">
    <source>
        <dbReference type="Proteomes" id="UP001186944"/>
    </source>
</evidence>
<dbReference type="Gene3D" id="3.40.30.10">
    <property type="entry name" value="Glutaredoxin"/>
    <property type="match status" value="1"/>
</dbReference>
<protein>
    <submittedName>
        <fullName evidence="3">Uncharacterized protein</fullName>
    </submittedName>
</protein>
<keyword evidence="4" id="KW-1185">Reference proteome</keyword>
<feature type="region of interest" description="Disordered" evidence="1">
    <location>
        <begin position="260"/>
        <end position="294"/>
    </location>
</feature>
<proteinExistence type="predicted"/>
<evidence type="ECO:0000256" key="2">
    <source>
        <dbReference type="SAM" id="SignalP"/>
    </source>
</evidence>
<feature type="chain" id="PRO_5041710964" evidence="2">
    <location>
        <begin position="20"/>
        <end position="294"/>
    </location>
</feature>
<dbReference type="AlphaFoldDB" id="A0AA89BPX9"/>
<comment type="caution">
    <text evidence="3">The sequence shown here is derived from an EMBL/GenBank/DDBJ whole genome shotgun (WGS) entry which is preliminary data.</text>
</comment>